<dbReference type="EMBL" id="QKTW01000003">
    <property type="protein sequence ID" value="PZF74655.1"/>
    <property type="molecule type" value="Genomic_DNA"/>
</dbReference>
<organism evidence="1 2">
    <name type="scientific">Taibaiella soli</name>
    <dbReference type="NCBI Taxonomy" id="1649169"/>
    <lineage>
        <taxon>Bacteria</taxon>
        <taxon>Pseudomonadati</taxon>
        <taxon>Bacteroidota</taxon>
        <taxon>Chitinophagia</taxon>
        <taxon>Chitinophagales</taxon>
        <taxon>Chitinophagaceae</taxon>
        <taxon>Taibaiella</taxon>
    </lineage>
</organism>
<sequence>MLCSSDCILYILQNSDRNDEMIALMVAATPQRGNERGVIADSRTNADWKIVVWLLYCDIIYSIGFRVGKSVVRRFECFIANLRWRFVVDDYSVIFISDSAL</sequence>
<comment type="caution">
    <text evidence="1">The sequence shown here is derived from an EMBL/GenBank/DDBJ whole genome shotgun (WGS) entry which is preliminary data.</text>
</comment>
<name>A0A2W2AGP1_9BACT</name>
<protein>
    <submittedName>
        <fullName evidence="1">Uncharacterized protein</fullName>
    </submittedName>
</protein>
<accession>A0A2W2AGP1</accession>
<proteinExistence type="predicted"/>
<keyword evidence="2" id="KW-1185">Reference proteome</keyword>
<evidence type="ECO:0000313" key="1">
    <source>
        <dbReference type="EMBL" id="PZF74655.1"/>
    </source>
</evidence>
<dbReference type="AlphaFoldDB" id="A0A2W2AGP1"/>
<dbReference type="Proteomes" id="UP000248745">
    <property type="component" value="Unassembled WGS sequence"/>
</dbReference>
<reference evidence="1 2" key="1">
    <citation type="submission" date="2018-06" db="EMBL/GenBank/DDBJ databases">
        <title>Mucibacter soli gen. nov., sp. nov., a new member of the family Chitinophagaceae producing mucin.</title>
        <authorList>
            <person name="Kim M.-K."/>
            <person name="Park S."/>
            <person name="Kim T.-S."/>
            <person name="Joung Y."/>
            <person name="Han J.-H."/>
            <person name="Kim S.B."/>
        </authorList>
    </citation>
    <scope>NUCLEOTIDE SEQUENCE [LARGE SCALE GENOMIC DNA]</scope>
    <source>
        <strain evidence="1 2">R1-15</strain>
    </source>
</reference>
<gene>
    <name evidence="1" type="ORF">DN068_03500</name>
</gene>
<evidence type="ECO:0000313" key="2">
    <source>
        <dbReference type="Proteomes" id="UP000248745"/>
    </source>
</evidence>